<dbReference type="AlphaFoldDB" id="A0A0E0JL06"/>
<evidence type="ECO:0000313" key="3">
    <source>
        <dbReference type="Proteomes" id="UP000026962"/>
    </source>
</evidence>
<dbReference type="HOGENOM" id="CLU_2240956_0_0_1"/>
<dbReference type="Gramene" id="OPUNC01G22460.1">
    <property type="protein sequence ID" value="OPUNC01G22460.1"/>
    <property type="gene ID" value="OPUNC01G22460"/>
</dbReference>
<feature type="region of interest" description="Disordered" evidence="1">
    <location>
        <begin position="16"/>
        <end position="41"/>
    </location>
</feature>
<dbReference type="Proteomes" id="UP000026962">
    <property type="component" value="Chromosome 1"/>
</dbReference>
<organism evidence="2">
    <name type="scientific">Oryza punctata</name>
    <name type="common">Red rice</name>
    <dbReference type="NCBI Taxonomy" id="4537"/>
    <lineage>
        <taxon>Eukaryota</taxon>
        <taxon>Viridiplantae</taxon>
        <taxon>Streptophyta</taxon>
        <taxon>Embryophyta</taxon>
        <taxon>Tracheophyta</taxon>
        <taxon>Spermatophyta</taxon>
        <taxon>Magnoliopsida</taxon>
        <taxon>Liliopsida</taxon>
        <taxon>Poales</taxon>
        <taxon>Poaceae</taxon>
        <taxon>BOP clade</taxon>
        <taxon>Oryzoideae</taxon>
        <taxon>Oryzeae</taxon>
        <taxon>Oryzinae</taxon>
        <taxon>Oryza</taxon>
    </lineage>
</organism>
<evidence type="ECO:0000313" key="2">
    <source>
        <dbReference type="EnsemblPlants" id="OPUNC01G22460.1"/>
    </source>
</evidence>
<sequence length="105" mass="11942">MAACFKKSISKPKYRRRNALMDSTVSSIPSRSPYCDDQNQNHSVAHARVARGVNPSARSWFASWDGGGGTKPQWRHAFSARKVTRHMDRGEDGMAWRLRIQLCHN</sequence>
<accession>A0A0E0JL06</accession>
<reference evidence="2" key="2">
    <citation type="submission" date="2018-05" db="EMBL/GenBank/DDBJ databases">
        <title>OpunRS2 (Oryza punctata Reference Sequence Version 2).</title>
        <authorList>
            <person name="Zhang J."/>
            <person name="Kudrna D."/>
            <person name="Lee S."/>
            <person name="Talag J."/>
            <person name="Welchert J."/>
            <person name="Wing R.A."/>
        </authorList>
    </citation>
    <scope>NUCLEOTIDE SEQUENCE [LARGE SCALE GENOMIC DNA]</scope>
</reference>
<name>A0A0E0JL06_ORYPU</name>
<dbReference type="EnsemblPlants" id="OPUNC01G22460.1">
    <property type="protein sequence ID" value="OPUNC01G22460.1"/>
    <property type="gene ID" value="OPUNC01G22460"/>
</dbReference>
<evidence type="ECO:0000256" key="1">
    <source>
        <dbReference type="SAM" id="MobiDB-lite"/>
    </source>
</evidence>
<feature type="compositionally biased region" description="Polar residues" evidence="1">
    <location>
        <begin position="21"/>
        <end position="30"/>
    </location>
</feature>
<proteinExistence type="predicted"/>
<reference evidence="2" key="1">
    <citation type="submission" date="2015-04" db="UniProtKB">
        <authorList>
            <consortium name="EnsemblPlants"/>
        </authorList>
    </citation>
    <scope>IDENTIFICATION</scope>
</reference>
<keyword evidence="3" id="KW-1185">Reference proteome</keyword>
<protein>
    <submittedName>
        <fullName evidence="2">Uncharacterized protein</fullName>
    </submittedName>
</protein>